<name>A0AAC9UNM6_LATCU</name>
<evidence type="ECO:0008006" key="5">
    <source>
        <dbReference type="Google" id="ProtNLM"/>
    </source>
</evidence>
<dbReference type="Proteomes" id="UP000199749">
    <property type="component" value="Chromosome"/>
</dbReference>
<dbReference type="InterPro" id="IPR025580">
    <property type="entry name" value="Gp46"/>
</dbReference>
<accession>A0AAC9UNM6</accession>
<evidence type="ECO:0000256" key="2">
    <source>
        <dbReference type="SAM" id="MobiDB-lite"/>
    </source>
</evidence>
<dbReference type="Pfam" id="PF14265">
    <property type="entry name" value="DUF4355"/>
    <property type="match status" value="1"/>
</dbReference>
<gene>
    <name evidence="3" type="ORF">CG419_03940</name>
</gene>
<keyword evidence="1" id="KW-0175">Coiled coil</keyword>
<dbReference type="AlphaFoldDB" id="A0AAC9UNM6"/>
<evidence type="ECO:0000313" key="4">
    <source>
        <dbReference type="Proteomes" id="UP000199749"/>
    </source>
</evidence>
<sequence length="214" mass="23200">MINKNLFPMNLQLFADAGADGGKPGGTGNTGNNGNAGGDGGHDGGDGHQGGEPAERLRYTDAQVDEIVKQKKAAWAKEMEAKATEAQRLGQMSEAEKQEELLKQERERAESFEKEINSYKMRDTARGLFDEAGVSVTDSDLDLIVTPDADSTKENVSKFIEFATRVKRDVEKEFLSGDHLAANGNSLKNTGSRGAELAKNVVSTQTRDNPYFKS</sequence>
<feature type="compositionally biased region" description="Gly residues" evidence="2">
    <location>
        <begin position="19"/>
        <end position="39"/>
    </location>
</feature>
<dbReference type="EMBL" id="CP022474">
    <property type="protein sequence ID" value="ASN59826.1"/>
    <property type="molecule type" value="Genomic_DNA"/>
</dbReference>
<protein>
    <recommendedName>
        <fullName evidence="5">DUF4355 domain-containing protein</fullName>
    </recommendedName>
</protein>
<reference evidence="3 4" key="1">
    <citation type="submission" date="2017-07" db="EMBL/GenBank/DDBJ databases">
        <title>Lactobacillus curvatus MRS6 whole genome.</title>
        <authorList>
            <person name="Jans C."/>
            <person name="Lagler S."/>
            <person name="Lacroix C."/>
            <person name="Meile L."/>
            <person name="Stevens M.J.A."/>
        </authorList>
    </citation>
    <scope>NUCLEOTIDE SEQUENCE [LARGE SCALE GENOMIC DNA]</scope>
    <source>
        <strain evidence="3 4">MRS6</strain>
    </source>
</reference>
<dbReference type="RefSeq" id="WP_089556536.1">
    <property type="nucleotide sequence ID" value="NZ_CP022474.1"/>
</dbReference>
<feature type="coiled-coil region" evidence="1">
    <location>
        <begin position="92"/>
        <end position="122"/>
    </location>
</feature>
<feature type="region of interest" description="Disordered" evidence="2">
    <location>
        <begin position="18"/>
        <end position="54"/>
    </location>
</feature>
<evidence type="ECO:0000313" key="3">
    <source>
        <dbReference type="EMBL" id="ASN59826.1"/>
    </source>
</evidence>
<organism evidence="3 4">
    <name type="scientific">Latilactobacillus curvatus</name>
    <name type="common">Lactobacillus curvatus</name>
    <dbReference type="NCBI Taxonomy" id="28038"/>
    <lineage>
        <taxon>Bacteria</taxon>
        <taxon>Bacillati</taxon>
        <taxon>Bacillota</taxon>
        <taxon>Bacilli</taxon>
        <taxon>Lactobacillales</taxon>
        <taxon>Lactobacillaceae</taxon>
        <taxon>Latilactobacillus</taxon>
    </lineage>
</organism>
<proteinExistence type="predicted"/>
<evidence type="ECO:0000256" key="1">
    <source>
        <dbReference type="SAM" id="Coils"/>
    </source>
</evidence>
<feature type="region of interest" description="Disordered" evidence="2">
    <location>
        <begin position="184"/>
        <end position="214"/>
    </location>
</feature>